<comment type="catalytic activity">
    <reaction evidence="6">
        <text>Endonucleolytic cleavage of RNA, removing 5'-extranucleotides from tRNA precursor.</text>
        <dbReference type="EC" id="3.1.26.5"/>
    </reaction>
</comment>
<dbReference type="GO" id="GO:0005737">
    <property type="term" value="C:cytoplasm"/>
    <property type="evidence" value="ECO:0007669"/>
    <property type="project" value="UniProtKB-SubCell"/>
</dbReference>
<name>A0AA96V6J9_9EURY</name>
<evidence type="ECO:0000313" key="9">
    <source>
        <dbReference type="Proteomes" id="UP001304970"/>
    </source>
</evidence>
<dbReference type="GO" id="GO:0004526">
    <property type="term" value="F:ribonuclease P activity"/>
    <property type="evidence" value="ECO:0007669"/>
    <property type="project" value="UniProtKB-UniRule"/>
</dbReference>
<organism evidence="8 9">
    <name type="scientific">Methanolapillus ohkumae</name>
    <dbReference type="NCBI Taxonomy" id="3028298"/>
    <lineage>
        <taxon>Archaea</taxon>
        <taxon>Methanobacteriati</taxon>
        <taxon>Methanobacteriota</taxon>
        <taxon>Stenosarchaea group</taxon>
        <taxon>Methanomicrobia</taxon>
        <taxon>Methanosarcinales</taxon>
        <taxon>Methanosarcinaceae</taxon>
        <taxon>Methanolapillus</taxon>
    </lineage>
</organism>
<keyword evidence="1 6" id="KW-0963">Cytoplasm</keyword>
<dbReference type="AlphaFoldDB" id="A0AA96V6J9"/>
<dbReference type="Gene3D" id="3.20.20.140">
    <property type="entry name" value="Metal-dependent hydrolases"/>
    <property type="match status" value="1"/>
</dbReference>
<sequence length="369" mass="39342">MAEHSSPPLFDSSSSRPLPRRSFDFVFSSLFEKQSSAASSASGSVPSLELGSALDSASGSASGSVIDSTSCSVSDSVIDSISGSVPAFAHGSSSGSALDSAPCSAARSDASFNAEMCKSVFSLLHAFHFSDLILFKSVGSDFSDSDFSLLKSMSADATRSAQTLHSGLELVPASVSDLASQLQKYRKKVDFLAVRSADEKIIRTAAESAHVDLINPVSIFQKDKGAGGFSLNVSVGPINHIVAKIAADNHIAFGFDFYPFLQTRGLKRSRIFSGVMEMIPVLQKYDVPIILFSGAPAVYDLRGMYELIAFGQLLGLSEADAKKAVTDFPQKIIEERRKILSGKKLSNGVEIVEFMNNNSDGFEKLDNDI</sequence>
<protein>
    <recommendedName>
        <fullName evidence="6">Ribonuclease P protein component 3</fullName>
        <shortName evidence="6">RNase P component 3</shortName>
        <ecNumber evidence="6">3.1.26.5</ecNumber>
    </recommendedName>
    <alternativeName>
        <fullName evidence="6">Rpp30</fullName>
    </alternativeName>
</protein>
<evidence type="ECO:0000256" key="3">
    <source>
        <dbReference type="ARBA" id="ARBA00022722"/>
    </source>
</evidence>
<evidence type="ECO:0000313" key="8">
    <source>
        <dbReference type="EMBL" id="WNY26876.1"/>
    </source>
</evidence>
<keyword evidence="3 6" id="KW-0540">Nuclease</keyword>
<comment type="function">
    <text evidence="6">Part of ribonuclease P, a protein complex that generates mature tRNA molecules by cleaving their 5'-ends.</text>
</comment>
<dbReference type="GO" id="GO:0001682">
    <property type="term" value="P:tRNA 5'-leader removal"/>
    <property type="evidence" value="ECO:0007669"/>
    <property type="project" value="UniProtKB-UniRule"/>
</dbReference>
<comment type="subcellular location">
    <subcellularLocation>
        <location evidence="6">Cytoplasm</location>
    </subcellularLocation>
</comment>
<evidence type="ECO:0000256" key="5">
    <source>
        <dbReference type="ARBA" id="ARBA00022801"/>
    </source>
</evidence>
<keyword evidence="5 6" id="KW-0378">Hydrolase</keyword>
<evidence type="ECO:0000256" key="7">
    <source>
        <dbReference type="SAM" id="MobiDB-lite"/>
    </source>
</evidence>
<evidence type="ECO:0000256" key="1">
    <source>
        <dbReference type="ARBA" id="ARBA00022490"/>
    </source>
</evidence>
<dbReference type="InterPro" id="IPR023539">
    <property type="entry name" value="RNase_P_comp-3_arc"/>
</dbReference>
<comment type="similarity">
    <text evidence="6">Belongs to the eukaryotic/archaeal RNase P protein component 3 family.</text>
</comment>
<reference evidence="8 9" key="1">
    <citation type="submission" date="2023-07" db="EMBL/GenBank/DDBJ databases">
        <title>Closed genome sequence of Methanosarcinaceae archaeon Am2.</title>
        <authorList>
            <person name="Poehlein A."/>
            <person name="Protasov E."/>
            <person name="Platt K."/>
            <person name="Reeh H."/>
            <person name="Daniel R."/>
            <person name="Brune A."/>
        </authorList>
    </citation>
    <scope>NUCLEOTIDE SEQUENCE [LARGE SCALE GENOMIC DNA]</scope>
    <source>
        <strain evidence="8 9">Am2</strain>
    </source>
</reference>
<dbReference type="InterPro" id="IPR002738">
    <property type="entry name" value="RNase_P_p30"/>
</dbReference>
<dbReference type="GO" id="GO:0030677">
    <property type="term" value="C:ribonuclease P complex"/>
    <property type="evidence" value="ECO:0007669"/>
    <property type="project" value="UniProtKB-UniRule"/>
</dbReference>
<dbReference type="Proteomes" id="UP001304970">
    <property type="component" value="Chromosome"/>
</dbReference>
<dbReference type="EMBL" id="CP131061">
    <property type="protein sequence ID" value="WNY26876.1"/>
    <property type="molecule type" value="Genomic_DNA"/>
</dbReference>
<comment type="subunit">
    <text evidence="6">Consists of a catalytic RNA component and at least 4-5 protein subunits.</text>
</comment>
<gene>
    <name evidence="6" type="primary">rnp3</name>
    <name evidence="8" type="ORF">MsAm2_06570</name>
</gene>
<feature type="region of interest" description="Disordered" evidence="7">
    <location>
        <begin position="1"/>
        <end position="20"/>
    </location>
</feature>
<evidence type="ECO:0000256" key="2">
    <source>
        <dbReference type="ARBA" id="ARBA00022694"/>
    </source>
</evidence>
<keyword evidence="9" id="KW-1185">Reference proteome</keyword>
<dbReference type="HAMAP" id="MF_00756">
    <property type="entry name" value="RNase_P_3"/>
    <property type="match status" value="1"/>
</dbReference>
<keyword evidence="2 6" id="KW-0819">tRNA processing</keyword>
<dbReference type="InterPro" id="IPR016195">
    <property type="entry name" value="Pol/histidinol_Pase-like"/>
</dbReference>
<dbReference type="Pfam" id="PF01876">
    <property type="entry name" value="RNase_P_p30"/>
    <property type="match status" value="1"/>
</dbReference>
<evidence type="ECO:0000256" key="4">
    <source>
        <dbReference type="ARBA" id="ARBA00022759"/>
    </source>
</evidence>
<dbReference type="EC" id="3.1.26.5" evidence="6"/>
<dbReference type="SUPFAM" id="SSF89550">
    <property type="entry name" value="PHP domain-like"/>
    <property type="match status" value="1"/>
</dbReference>
<accession>A0AA96V6J9</accession>
<keyword evidence="4 6" id="KW-0255">Endonuclease</keyword>
<feature type="compositionally biased region" description="Low complexity" evidence="7">
    <location>
        <begin position="1"/>
        <end position="17"/>
    </location>
</feature>
<evidence type="ECO:0000256" key="6">
    <source>
        <dbReference type="HAMAP-Rule" id="MF_00756"/>
    </source>
</evidence>
<proteinExistence type="inferred from homology"/>